<proteinExistence type="predicted"/>
<reference evidence="1" key="1">
    <citation type="submission" date="2020-02" db="EMBL/GenBank/DDBJ databases">
        <title>Flavobacterium sp. genome.</title>
        <authorList>
            <person name="Jung H.S."/>
            <person name="Baek J.H."/>
            <person name="Jeon C.O."/>
        </authorList>
    </citation>
    <scope>NUCLEOTIDE SEQUENCE</scope>
    <source>
        <strain evidence="1">SE-s28</strain>
    </source>
</reference>
<evidence type="ECO:0000313" key="2">
    <source>
        <dbReference type="Proteomes" id="UP000712080"/>
    </source>
</evidence>
<sequence>MKTLDQLFQSFETGIRSSKASKPKEYLQSIGLDYNTQRIGFISGQFHHRATQEIKDHYESLGLLTKSTAAVRDDSMTAYTAFGRYGIVFPLMDESGEVVNLFAIRFEMATPREEYLNDKGIYPSHPPPTTKRLYIAPSIVDAASLIQSKSLENRDAVIALHDGKLLAQHQQAIQSLDLSEIIILKP</sequence>
<gene>
    <name evidence="1" type="ORF">G6047_00680</name>
</gene>
<comment type="caution">
    <text evidence="1">The sequence shown here is derived from an EMBL/GenBank/DDBJ whole genome shotgun (WGS) entry which is preliminary data.</text>
</comment>
<dbReference type="EMBL" id="JAAMPU010000090">
    <property type="protein sequence ID" value="NMH26533.1"/>
    <property type="molecule type" value="Genomic_DNA"/>
</dbReference>
<dbReference type="Proteomes" id="UP000712080">
    <property type="component" value="Unassembled WGS sequence"/>
</dbReference>
<organism evidence="1 2">
    <name type="scientific">Flavobacterium silvaticum</name>
    <dbReference type="NCBI Taxonomy" id="1852020"/>
    <lineage>
        <taxon>Bacteria</taxon>
        <taxon>Pseudomonadati</taxon>
        <taxon>Bacteroidota</taxon>
        <taxon>Flavobacteriia</taxon>
        <taxon>Flavobacteriales</taxon>
        <taxon>Flavobacteriaceae</taxon>
        <taxon>Flavobacterium</taxon>
    </lineage>
</organism>
<name>A0A972JGX9_9FLAO</name>
<protein>
    <submittedName>
        <fullName evidence="1">Uncharacterized protein</fullName>
    </submittedName>
</protein>
<dbReference type="AlphaFoldDB" id="A0A972JGX9"/>
<dbReference type="RefSeq" id="WP_169525436.1">
    <property type="nucleotide sequence ID" value="NZ_JAAMPU010000090.1"/>
</dbReference>
<keyword evidence="2" id="KW-1185">Reference proteome</keyword>
<dbReference type="InterPro" id="IPR037068">
    <property type="entry name" value="DNA_primase_core_N_sf"/>
</dbReference>
<evidence type="ECO:0000313" key="1">
    <source>
        <dbReference type="EMBL" id="NMH26533.1"/>
    </source>
</evidence>
<accession>A0A972JGX9</accession>
<dbReference type="Gene3D" id="3.90.980.10">
    <property type="entry name" value="DNA primase, catalytic core, N-terminal domain"/>
    <property type="match status" value="1"/>
</dbReference>